<protein>
    <submittedName>
        <fullName evidence="1">Uncharacterized protein</fullName>
    </submittedName>
</protein>
<dbReference type="InterPro" id="IPR033469">
    <property type="entry name" value="CYTH-like_dom_sf"/>
</dbReference>
<evidence type="ECO:0000313" key="2">
    <source>
        <dbReference type="Proteomes" id="UP000190951"/>
    </source>
</evidence>
<sequence length="271" mass="30367">MKNIFKFISLAGLMFTLSSVSVHAANLANPNYEIKFMVDSSKILNSDGSLKSNAISDFDITSSKNLNVQYLDTDNLDLNKNGWIVRFRKFNDDTSTELTYKKKYSITNGDIKSALKTAANDGFDANEDNYSPQVDWGYSNESLSFSNNKYFSLDDYSGLELPNTSDSIDEAIENIPGKLNKFIYKGWAQNYLNSSTLHGPYLGTRYIGSFNGLKIELEIYNVRGTNIAEISFKEDDYSNASQDRQALMNTLDSKGILIKSYDTKTGIMLGD</sequence>
<dbReference type="RefSeq" id="WP_077835860.1">
    <property type="nucleotide sequence ID" value="NZ_CP096983.1"/>
</dbReference>
<dbReference type="SUPFAM" id="SSF55154">
    <property type="entry name" value="CYTH-like phosphatases"/>
    <property type="match status" value="1"/>
</dbReference>
<keyword evidence="2" id="KW-1185">Reference proteome</keyword>
<dbReference type="Proteomes" id="UP000190951">
    <property type="component" value="Chromosome"/>
</dbReference>
<gene>
    <name evidence="1" type="ORF">CROST_004700</name>
</gene>
<evidence type="ECO:0000313" key="1">
    <source>
        <dbReference type="EMBL" id="URZ09777.1"/>
    </source>
</evidence>
<dbReference type="Gene3D" id="2.40.320.10">
    <property type="entry name" value="Hypothetical Protein Pfu-838710-001"/>
    <property type="match status" value="1"/>
</dbReference>
<reference evidence="1 2" key="1">
    <citation type="submission" date="2022-04" db="EMBL/GenBank/DDBJ databases">
        <title>Genome sequence of C. roseum typestrain.</title>
        <authorList>
            <person name="Poehlein A."/>
            <person name="Schoch T."/>
            <person name="Duerre P."/>
            <person name="Daniel R."/>
        </authorList>
    </citation>
    <scope>NUCLEOTIDE SEQUENCE [LARGE SCALE GENOMIC DNA]</scope>
    <source>
        <strain evidence="1 2">DSM 7320</strain>
    </source>
</reference>
<dbReference type="KEGG" id="crw:CROST_004700"/>
<dbReference type="EMBL" id="CP096983">
    <property type="protein sequence ID" value="URZ09777.1"/>
    <property type="molecule type" value="Genomic_DNA"/>
</dbReference>
<proteinExistence type="predicted"/>
<name>A0A1S8LMH1_9CLOT</name>
<dbReference type="STRING" id="84029.CROST_04490"/>
<accession>A0A1S8LMH1</accession>
<dbReference type="AlphaFoldDB" id="A0A1S8LMH1"/>
<organism evidence="1 2">
    <name type="scientific">Clostridium felsineum</name>
    <dbReference type="NCBI Taxonomy" id="36839"/>
    <lineage>
        <taxon>Bacteria</taxon>
        <taxon>Bacillati</taxon>
        <taxon>Bacillota</taxon>
        <taxon>Clostridia</taxon>
        <taxon>Eubacteriales</taxon>
        <taxon>Clostridiaceae</taxon>
        <taxon>Clostridium</taxon>
    </lineage>
</organism>